<sequence length="128" mass="13313">MVRPTPPSKQITANLVEEDPSRVPVVPSEGRVEDDGDEDKLLSELLFRKLLCGMVVSCINVALDLVASDGDGDAGVEVAGVSVLMGGIVAASVGVSVAVGVAIGVIVVATSEWQWWISELLFPSLLAL</sequence>
<gene>
    <name evidence="2" type="ORF">PHPALM_7050</name>
</gene>
<feature type="transmembrane region" description="Helical" evidence="1">
    <location>
        <begin position="88"/>
        <end position="109"/>
    </location>
</feature>
<feature type="transmembrane region" description="Helical" evidence="1">
    <location>
        <begin position="50"/>
        <end position="68"/>
    </location>
</feature>
<evidence type="ECO:0000256" key="1">
    <source>
        <dbReference type="SAM" id="Phobius"/>
    </source>
</evidence>
<proteinExistence type="predicted"/>
<dbReference type="Proteomes" id="UP000237271">
    <property type="component" value="Unassembled WGS sequence"/>
</dbReference>
<keyword evidence="1" id="KW-1133">Transmembrane helix</keyword>
<evidence type="ECO:0000313" key="3">
    <source>
        <dbReference type="Proteomes" id="UP000237271"/>
    </source>
</evidence>
<name>A0A2P4YDB5_9STRA</name>
<accession>A0A2P4YDB5</accession>
<keyword evidence="3" id="KW-1185">Reference proteome</keyword>
<evidence type="ECO:0008006" key="4">
    <source>
        <dbReference type="Google" id="ProtNLM"/>
    </source>
</evidence>
<dbReference type="EMBL" id="NCKW01003647">
    <property type="protein sequence ID" value="POM75800.1"/>
    <property type="molecule type" value="Genomic_DNA"/>
</dbReference>
<dbReference type="AlphaFoldDB" id="A0A2P4YDB5"/>
<comment type="caution">
    <text evidence="2">The sequence shown here is derived from an EMBL/GenBank/DDBJ whole genome shotgun (WGS) entry which is preliminary data.</text>
</comment>
<evidence type="ECO:0000313" key="2">
    <source>
        <dbReference type="EMBL" id="POM75800.1"/>
    </source>
</evidence>
<keyword evidence="1" id="KW-0472">Membrane</keyword>
<reference evidence="2 3" key="1">
    <citation type="journal article" date="2017" name="Genome Biol. Evol.">
        <title>Phytophthora megakarya and P. palmivora, closely related causal agents of cacao black pod rot, underwent increases in genome sizes and gene numbers by different mechanisms.</title>
        <authorList>
            <person name="Ali S.S."/>
            <person name="Shao J."/>
            <person name="Lary D.J."/>
            <person name="Kronmiller B."/>
            <person name="Shen D."/>
            <person name="Strem M.D."/>
            <person name="Amoako-Attah I."/>
            <person name="Akrofi A.Y."/>
            <person name="Begoude B.A."/>
            <person name="Ten Hoopen G.M."/>
            <person name="Coulibaly K."/>
            <person name="Kebe B.I."/>
            <person name="Melnick R.L."/>
            <person name="Guiltinan M.J."/>
            <person name="Tyler B.M."/>
            <person name="Meinhardt L.W."/>
            <person name="Bailey B.A."/>
        </authorList>
    </citation>
    <scope>NUCLEOTIDE SEQUENCE [LARGE SCALE GENOMIC DNA]</scope>
    <source>
        <strain evidence="3">sbr112.9</strain>
    </source>
</reference>
<organism evidence="2 3">
    <name type="scientific">Phytophthora palmivora</name>
    <dbReference type="NCBI Taxonomy" id="4796"/>
    <lineage>
        <taxon>Eukaryota</taxon>
        <taxon>Sar</taxon>
        <taxon>Stramenopiles</taxon>
        <taxon>Oomycota</taxon>
        <taxon>Peronosporomycetes</taxon>
        <taxon>Peronosporales</taxon>
        <taxon>Peronosporaceae</taxon>
        <taxon>Phytophthora</taxon>
    </lineage>
</organism>
<protein>
    <recommendedName>
        <fullName evidence="4">Transmembrane protein</fullName>
    </recommendedName>
</protein>
<keyword evidence="1" id="KW-0812">Transmembrane</keyword>